<dbReference type="OrthoDB" id="9804325at2"/>
<evidence type="ECO:0000256" key="2">
    <source>
        <dbReference type="ARBA" id="ARBA00022763"/>
    </source>
</evidence>
<dbReference type="PROSITE" id="PS51194">
    <property type="entry name" value="HELICASE_CTER"/>
    <property type="match status" value="1"/>
</dbReference>
<protein>
    <submittedName>
        <fullName evidence="10">ATP-dependent DNA helicase RecG</fullName>
    </submittedName>
</protein>
<reference evidence="10 11" key="1">
    <citation type="submission" date="2018-05" db="EMBL/GenBank/DDBJ databases">
        <title>Acuticoccus sediminis sp. nov., isolated from deep-sea sediment of Indian Ocean.</title>
        <authorList>
            <person name="Liu X."/>
            <person name="Lai Q."/>
            <person name="Du Y."/>
            <person name="Sun F."/>
            <person name="Zhang X."/>
            <person name="Wang S."/>
            <person name="Shao Z."/>
        </authorList>
    </citation>
    <scope>NUCLEOTIDE SEQUENCE [LARGE SCALE GENOMIC DNA]</scope>
    <source>
        <strain evidence="10 11">PTG4-2</strain>
    </source>
</reference>
<dbReference type="GO" id="GO:0005524">
    <property type="term" value="F:ATP binding"/>
    <property type="evidence" value="ECO:0007669"/>
    <property type="project" value="UniProtKB-KW"/>
</dbReference>
<keyword evidence="2" id="KW-0227">DNA damage</keyword>
<proteinExistence type="predicted"/>
<dbReference type="GO" id="GO:0016787">
    <property type="term" value="F:hydrolase activity"/>
    <property type="evidence" value="ECO:0007669"/>
    <property type="project" value="UniProtKB-KW"/>
</dbReference>
<sequence length="700" mass="76302">MDIGRLIAPVNRLDGVGPGRAERLAHLLGRESAAETRIFDLLNHMPTSVADRRTMTAVADAPERGIATFTVRITHHEASRAPKGPVRAFGEDETGELAIVFFRGGFKWIVGAYPVGAWVRVSGETTWRDGRPQMIHPDASAVVEGPEAPSGVGFGLEPQYPMTQGLTPGVLSGIIRHALERIGDLPEWLDAALLKREGWPGFAEAYARVHHPAEVADVLPASPARRRLAYDELLASQLALAIVRDRERNRRGRERHWNPATISALEASLPFALTPSQRQAISEIAEDLAAEHRMIRLVQGDVGSGKTMVAMIAAAMAAGDGGQTAIMAPTDLVARQHYETLARYLEPAGIPVRLLTGRVSEAERENAMDALESGEAMVAVGTHALFQSRVTFRDLALVVVDEQHRFGVSQRMALSQKGPTSDLLVMTATPIPRTLVLASYGDMDVSRLTDKPAGRQPIETRAVADDRLSQIIDRLSSAVERGEKAYWVCPLVEPDEESELTSAITRHKTLTQRLGPIVGLVHGKTPVSEREDIMAAFKDGALSVLVATTVVEVGVDVPDATIMVIENAERFGLSQLHQLRGRVGRGSKPSTCLLLYRSPLGAVARQRLDTMRATNDGFRIAEDDLRLRGEGELLGTRQSGAPQFRLADLERDADLLTMATADAHLMVATDRDLAGERGRALKLLLTLYERRRAIDRLRSG</sequence>
<dbReference type="GO" id="GO:0003678">
    <property type="term" value="F:DNA helicase activity"/>
    <property type="evidence" value="ECO:0007669"/>
    <property type="project" value="TreeGrafter"/>
</dbReference>
<dbReference type="NCBIfam" id="NF008164">
    <property type="entry name" value="PRK10917.1-2"/>
    <property type="match status" value="1"/>
</dbReference>
<dbReference type="Pfam" id="PF01336">
    <property type="entry name" value="tRNA_anti-codon"/>
    <property type="match status" value="1"/>
</dbReference>
<keyword evidence="7" id="KW-0234">DNA repair</keyword>
<dbReference type="Gene3D" id="2.40.50.140">
    <property type="entry name" value="Nucleic acid-binding proteins"/>
    <property type="match status" value="1"/>
</dbReference>
<evidence type="ECO:0000256" key="3">
    <source>
        <dbReference type="ARBA" id="ARBA00022801"/>
    </source>
</evidence>
<evidence type="ECO:0000256" key="6">
    <source>
        <dbReference type="ARBA" id="ARBA00023125"/>
    </source>
</evidence>
<dbReference type="AlphaFoldDB" id="A0A8B2NSA0"/>
<accession>A0A8B2NSA0</accession>
<feature type="domain" description="Helicase ATP-binding" evidence="8">
    <location>
        <begin position="287"/>
        <end position="448"/>
    </location>
</feature>
<dbReference type="SUPFAM" id="SSF52540">
    <property type="entry name" value="P-loop containing nucleoside triphosphate hydrolases"/>
    <property type="match status" value="2"/>
</dbReference>
<evidence type="ECO:0000313" key="10">
    <source>
        <dbReference type="EMBL" id="RAI00014.1"/>
    </source>
</evidence>
<dbReference type="Gene3D" id="3.40.50.300">
    <property type="entry name" value="P-loop containing nucleotide triphosphate hydrolases"/>
    <property type="match status" value="2"/>
</dbReference>
<dbReference type="InterPro" id="IPR004365">
    <property type="entry name" value="NA-bd_OB_tRNA"/>
</dbReference>
<dbReference type="CDD" id="cd04488">
    <property type="entry name" value="RecG_wedge_OBF"/>
    <property type="match status" value="1"/>
</dbReference>
<evidence type="ECO:0000259" key="9">
    <source>
        <dbReference type="PROSITE" id="PS51194"/>
    </source>
</evidence>
<dbReference type="Pfam" id="PF00270">
    <property type="entry name" value="DEAD"/>
    <property type="match status" value="1"/>
</dbReference>
<dbReference type="GO" id="GO:0006281">
    <property type="term" value="P:DNA repair"/>
    <property type="evidence" value="ECO:0007669"/>
    <property type="project" value="UniProtKB-KW"/>
</dbReference>
<dbReference type="GO" id="GO:0003677">
    <property type="term" value="F:DNA binding"/>
    <property type="evidence" value="ECO:0007669"/>
    <property type="project" value="UniProtKB-KW"/>
</dbReference>
<evidence type="ECO:0000256" key="5">
    <source>
        <dbReference type="ARBA" id="ARBA00022840"/>
    </source>
</evidence>
<dbReference type="PROSITE" id="PS51192">
    <property type="entry name" value="HELICASE_ATP_BIND_1"/>
    <property type="match status" value="1"/>
</dbReference>
<dbReference type="InterPro" id="IPR047112">
    <property type="entry name" value="RecG/Mfd"/>
</dbReference>
<keyword evidence="5" id="KW-0067">ATP-binding</keyword>
<dbReference type="InterPro" id="IPR012340">
    <property type="entry name" value="NA-bd_OB-fold"/>
</dbReference>
<dbReference type="SUPFAM" id="SSF50249">
    <property type="entry name" value="Nucleic acid-binding proteins"/>
    <property type="match status" value="1"/>
</dbReference>
<dbReference type="PANTHER" id="PTHR47964">
    <property type="entry name" value="ATP-DEPENDENT DNA HELICASE HOMOLOG RECG, CHLOROPLASTIC"/>
    <property type="match status" value="1"/>
</dbReference>
<dbReference type="InterPro" id="IPR001650">
    <property type="entry name" value="Helicase_C-like"/>
</dbReference>
<dbReference type="Proteomes" id="UP000249590">
    <property type="component" value="Unassembled WGS sequence"/>
</dbReference>
<evidence type="ECO:0000259" key="8">
    <source>
        <dbReference type="PROSITE" id="PS51192"/>
    </source>
</evidence>
<keyword evidence="4 10" id="KW-0347">Helicase</keyword>
<feature type="domain" description="Helicase C-terminal" evidence="9">
    <location>
        <begin position="467"/>
        <end position="626"/>
    </location>
</feature>
<keyword evidence="6" id="KW-0238">DNA-binding</keyword>
<dbReference type="SMART" id="SM00487">
    <property type="entry name" value="DEXDc"/>
    <property type="match status" value="1"/>
</dbReference>
<evidence type="ECO:0000256" key="4">
    <source>
        <dbReference type="ARBA" id="ARBA00022806"/>
    </source>
</evidence>
<dbReference type="SMART" id="SM00490">
    <property type="entry name" value="HELICc"/>
    <property type="match status" value="1"/>
</dbReference>
<evidence type="ECO:0000256" key="7">
    <source>
        <dbReference type="ARBA" id="ARBA00023204"/>
    </source>
</evidence>
<comment type="caution">
    <text evidence="10">The sequence shown here is derived from an EMBL/GenBank/DDBJ whole genome shotgun (WGS) entry which is preliminary data.</text>
</comment>
<dbReference type="InterPro" id="IPR014001">
    <property type="entry name" value="Helicase_ATP-bd"/>
</dbReference>
<keyword evidence="3" id="KW-0378">Hydrolase</keyword>
<keyword evidence="11" id="KW-1185">Reference proteome</keyword>
<dbReference type="InterPro" id="IPR027417">
    <property type="entry name" value="P-loop_NTPase"/>
</dbReference>
<dbReference type="InterPro" id="IPR045562">
    <property type="entry name" value="RecG_dom3_C"/>
</dbReference>
<gene>
    <name evidence="10" type="ORF">DLJ53_19990</name>
</gene>
<dbReference type="Pfam" id="PF00271">
    <property type="entry name" value="Helicase_C"/>
    <property type="match status" value="1"/>
</dbReference>
<evidence type="ECO:0000256" key="1">
    <source>
        <dbReference type="ARBA" id="ARBA00022741"/>
    </source>
</evidence>
<keyword evidence="1" id="KW-0547">Nucleotide-binding</keyword>
<name>A0A8B2NSA0_9HYPH</name>
<evidence type="ECO:0000313" key="11">
    <source>
        <dbReference type="Proteomes" id="UP000249590"/>
    </source>
</evidence>
<dbReference type="PANTHER" id="PTHR47964:SF1">
    <property type="entry name" value="ATP-DEPENDENT DNA HELICASE HOMOLOG RECG, CHLOROPLASTIC"/>
    <property type="match status" value="1"/>
</dbReference>
<dbReference type="EMBL" id="QHHQ01000004">
    <property type="protein sequence ID" value="RAI00014.1"/>
    <property type="molecule type" value="Genomic_DNA"/>
</dbReference>
<dbReference type="InterPro" id="IPR011545">
    <property type="entry name" value="DEAD/DEAH_box_helicase_dom"/>
</dbReference>
<organism evidence="10 11">
    <name type="scientific">Acuticoccus sediminis</name>
    <dbReference type="NCBI Taxonomy" id="2184697"/>
    <lineage>
        <taxon>Bacteria</taxon>
        <taxon>Pseudomonadati</taxon>
        <taxon>Pseudomonadota</taxon>
        <taxon>Alphaproteobacteria</taxon>
        <taxon>Hyphomicrobiales</taxon>
        <taxon>Amorphaceae</taxon>
        <taxon>Acuticoccus</taxon>
    </lineage>
</organism>
<dbReference type="Pfam" id="PF19833">
    <property type="entry name" value="RecG_dom3_C"/>
    <property type="match status" value="1"/>
</dbReference>